<dbReference type="InterPro" id="IPR041920">
    <property type="entry name" value="ROS/MUCR_sf"/>
</dbReference>
<dbReference type="RefSeq" id="WP_418160863.1">
    <property type="nucleotide sequence ID" value="NZ_JBBLZC010000020.1"/>
</dbReference>
<sequence>MSIPQIDPNVPLGMTRDIVIAEVSNNHVPPEALPGLIQQVYDTLCRIAADAVARAATNGPAIRETSALPGQERLEGKASRHPAADETAAASGTDGGRLRTAREEGREPAVPRDRSVFPDYIVCLFDGVKRKMLKRHIRSRYGMSPEAYRQYWELPDDYPMVAPNYSDEKREYALATNFGVGRDKRRKRGGDTRAA</sequence>
<protein>
    <submittedName>
        <fullName evidence="3">MucR family transcriptional regulator</fullName>
    </submittedName>
</protein>
<comment type="similarity">
    <text evidence="1">Belongs to the ros/MucR family.</text>
</comment>
<name>A0ABU8XUY6_9PROT</name>
<dbReference type="Gene3D" id="1.10.10.1550">
    <property type="entry name" value="ROS/MUCR transcriptional regulator protein"/>
    <property type="match status" value="1"/>
</dbReference>
<gene>
    <name evidence="3" type="ORF">U1T56_17815</name>
</gene>
<organism evidence="3 4">
    <name type="scientific">Benzoatithermus flavus</name>
    <dbReference type="NCBI Taxonomy" id="3108223"/>
    <lineage>
        <taxon>Bacteria</taxon>
        <taxon>Pseudomonadati</taxon>
        <taxon>Pseudomonadota</taxon>
        <taxon>Alphaproteobacteria</taxon>
        <taxon>Geminicoccales</taxon>
        <taxon>Geminicoccaceae</taxon>
        <taxon>Benzoatithermus</taxon>
    </lineage>
</organism>
<reference evidence="3 4" key="1">
    <citation type="submission" date="2024-01" db="EMBL/GenBank/DDBJ databases">
        <title>Multi-omics insights into the function and evolution of sodium benzoate biodegradation pathways in Benzoatithermus flavus gen. nov., sp. nov. from hot spring.</title>
        <authorList>
            <person name="Hu C.-J."/>
            <person name="Li W.-J."/>
        </authorList>
    </citation>
    <scope>NUCLEOTIDE SEQUENCE [LARGE SCALE GENOMIC DNA]</scope>
    <source>
        <strain evidence="3 4">SYSU G07066</strain>
    </source>
</reference>
<dbReference type="EMBL" id="JBBLZC010000020">
    <property type="protein sequence ID" value="MEK0085015.1"/>
    <property type="molecule type" value="Genomic_DNA"/>
</dbReference>
<dbReference type="Proteomes" id="UP001375743">
    <property type="component" value="Unassembled WGS sequence"/>
</dbReference>
<comment type="caution">
    <text evidence="3">The sequence shown here is derived from an EMBL/GenBank/DDBJ whole genome shotgun (WGS) entry which is preliminary data.</text>
</comment>
<dbReference type="Pfam" id="PF05443">
    <property type="entry name" value="ROS_MUCR"/>
    <property type="match status" value="1"/>
</dbReference>
<dbReference type="InterPro" id="IPR008807">
    <property type="entry name" value="ROS_MUCR"/>
</dbReference>
<evidence type="ECO:0000313" key="4">
    <source>
        <dbReference type="Proteomes" id="UP001375743"/>
    </source>
</evidence>
<evidence type="ECO:0000313" key="3">
    <source>
        <dbReference type="EMBL" id="MEK0085015.1"/>
    </source>
</evidence>
<feature type="region of interest" description="Disordered" evidence="2">
    <location>
        <begin position="63"/>
        <end position="111"/>
    </location>
</feature>
<evidence type="ECO:0000256" key="1">
    <source>
        <dbReference type="ARBA" id="ARBA00007031"/>
    </source>
</evidence>
<evidence type="ECO:0000256" key="2">
    <source>
        <dbReference type="SAM" id="MobiDB-lite"/>
    </source>
</evidence>
<accession>A0ABU8XUY6</accession>
<feature type="compositionally biased region" description="Basic and acidic residues" evidence="2">
    <location>
        <begin position="72"/>
        <end position="84"/>
    </location>
</feature>
<feature type="compositionally biased region" description="Basic and acidic residues" evidence="2">
    <location>
        <begin position="96"/>
        <end position="111"/>
    </location>
</feature>
<proteinExistence type="inferred from homology"/>
<keyword evidence="4" id="KW-1185">Reference proteome</keyword>